<dbReference type="EMBL" id="MTKT01004293">
    <property type="protein sequence ID" value="OWM71955.1"/>
    <property type="molecule type" value="Genomic_DNA"/>
</dbReference>
<name>A0A218WGL0_PUNGR</name>
<dbReference type="AlphaFoldDB" id="A0A218WGL0"/>
<evidence type="ECO:0000313" key="2">
    <source>
        <dbReference type="EMBL" id="OWM71955.1"/>
    </source>
</evidence>
<proteinExistence type="predicted"/>
<dbReference type="Proteomes" id="UP000197138">
    <property type="component" value="Unassembled WGS sequence"/>
</dbReference>
<feature type="region of interest" description="Disordered" evidence="1">
    <location>
        <begin position="1"/>
        <end position="30"/>
    </location>
</feature>
<reference evidence="3" key="1">
    <citation type="journal article" date="2017" name="Plant J.">
        <title>The pomegranate (Punica granatum L.) genome and the genomics of punicalagin biosynthesis.</title>
        <authorList>
            <person name="Qin G."/>
            <person name="Xu C."/>
            <person name="Ming R."/>
            <person name="Tang H."/>
            <person name="Guyot R."/>
            <person name="Kramer E.M."/>
            <person name="Hu Y."/>
            <person name="Yi X."/>
            <person name="Qi Y."/>
            <person name="Xu X."/>
            <person name="Gao Z."/>
            <person name="Pan H."/>
            <person name="Jian J."/>
            <person name="Tian Y."/>
            <person name="Yue Z."/>
            <person name="Xu Y."/>
        </authorList>
    </citation>
    <scope>NUCLEOTIDE SEQUENCE [LARGE SCALE GENOMIC DNA]</scope>
    <source>
        <strain evidence="3">cv. Dabenzi</strain>
    </source>
</reference>
<feature type="compositionally biased region" description="Low complexity" evidence="1">
    <location>
        <begin position="9"/>
        <end position="23"/>
    </location>
</feature>
<evidence type="ECO:0000313" key="3">
    <source>
        <dbReference type="Proteomes" id="UP000197138"/>
    </source>
</evidence>
<organism evidence="2 3">
    <name type="scientific">Punica granatum</name>
    <name type="common">Pomegranate</name>
    <dbReference type="NCBI Taxonomy" id="22663"/>
    <lineage>
        <taxon>Eukaryota</taxon>
        <taxon>Viridiplantae</taxon>
        <taxon>Streptophyta</taxon>
        <taxon>Embryophyta</taxon>
        <taxon>Tracheophyta</taxon>
        <taxon>Spermatophyta</taxon>
        <taxon>Magnoliopsida</taxon>
        <taxon>eudicotyledons</taxon>
        <taxon>Gunneridae</taxon>
        <taxon>Pentapetalae</taxon>
        <taxon>rosids</taxon>
        <taxon>malvids</taxon>
        <taxon>Myrtales</taxon>
        <taxon>Lythraceae</taxon>
        <taxon>Punica</taxon>
    </lineage>
</organism>
<protein>
    <submittedName>
        <fullName evidence="2">Uncharacterized protein</fullName>
    </submittedName>
</protein>
<gene>
    <name evidence="2" type="ORF">CDL15_Pgr017838</name>
</gene>
<comment type="caution">
    <text evidence="2">The sequence shown here is derived from an EMBL/GenBank/DDBJ whole genome shotgun (WGS) entry which is preliminary data.</text>
</comment>
<accession>A0A218WGL0</accession>
<evidence type="ECO:0000256" key="1">
    <source>
        <dbReference type="SAM" id="MobiDB-lite"/>
    </source>
</evidence>
<sequence>MAMVTAILSGTSPVSFSSSSSAPSPSPNCCTKPPQAPVATACLLRALTASAAEWSPLYGPTQMKLN</sequence>